<evidence type="ECO:0000313" key="8">
    <source>
        <dbReference type="EMBL" id="HJF66140.1"/>
    </source>
</evidence>
<sequence length="254" mass="28295">MDEPKRTYDAGMQPPQASQRRCVVVCDDEHEIADLVAHLLEREGFCARATYCAQDALALVRAGEADCAILDIMMPGMDGFELGKRIREFSDIPLIFLSAKDEEVDKVLGFALGADDYVTKPFKPRELVMRVRACLRRFNRAEQAPQSDGRLSMRGIELCPDSHEAWLLDVPLSLTPKEFSLLEALLKAGGAPVSTGDLYELAWGEPADPAGMNTVMVHIRHLRKKLAEIDASTLYVETVWGMGYRIAKAANERR</sequence>
<dbReference type="PANTHER" id="PTHR48111">
    <property type="entry name" value="REGULATOR OF RPOS"/>
    <property type="match status" value="1"/>
</dbReference>
<dbReference type="InterPro" id="IPR011006">
    <property type="entry name" value="CheY-like_superfamily"/>
</dbReference>
<feature type="domain" description="Response regulatory" evidence="6">
    <location>
        <begin position="22"/>
        <end position="135"/>
    </location>
</feature>
<evidence type="ECO:0000259" key="6">
    <source>
        <dbReference type="PROSITE" id="PS50110"/>
    </source>
</evidence>
<evidence type="ECO:0000256" key="2">
    <source>
        <dbReference type="ARBA" id="ARBA00023012"/>
    </source>
</evidence>
<dbReference type="SUPFAM" id="SSF46894">
    <property type="entry name" value="C-terminal effector domain of the bipartite response regulators"/>
    <property type="match status" value="1"/>
</dbReference>
<evidence type="ECO:0000256" key="1">
    <source>
        <dbReference type="ARBA" id="ARBA00022553"/>
    </source>
</evidence>
<feature type="DNA-binding region" description="OmpR/PhoB-type" evidence="5">
    <location>
        <begin position="148"/>
        <end position="248"/>
    </location>
</feature>
<proteinExistence type="predicted"/>
<dbReference type="GO" id="GO:0005829">
    <property type="term" value="C:cytosol"/>
    <property type="evidence" value="ECO:0007669"/>
    <property type="project" value="TreeGrafter"/>
</dbReference>
<dbReference type="InterPro" id="IPR001867">
    <property type="entry name" value="OmpR/PhoB-type_DNA-bd"/>
</dbReference>
<dbReference type="PROSITE" id="PS51755">
    <property type="entry name" value="OMPR_PHOB"/>
    <property type="match status" value="1"/>
</dbReference>
<reference evidence="8" key="1">
    <citation type="journal article" date="2021" name="PeerJ">
        <title>Extensive microbial diversity within the chicken gut microbiome revealed by metagenomics and culture.</title>
        <authorList>
            <person name="Gilroy R."/>
            <person name="Ravi A."/>
            <person name="Getino M."/>
            <person name="Pursley I."/>
            <person name="Horton D.L."/>
            <person name="Alikhan N.F."/>
            <person name="Baker D."/>
            <person name="Gharbi K."/>
            <person name="Hall N."/>
            <person name="Watson M."/>
            <person name="Adriaenssens E.M."/>
            <person name="Foster-Nyarko E."/>
            <person name="Jarju S."/>
            <person name="Secka A."/>
            <person name="Antonio M."/>
            <person name="Oren A."/>
            <person name="Chaudhuri R.R."/>
            <person name="La Ragione R."/>
            <person name="Hildebrand F."/>
            <person name="Pallen M.J."/>
        </authorList>
    </citation>
    <scope>NUCLEOTIDE SEQUENCE</scope>
    <source>
        <strain evidence="8">ChiGjej6B6-11269</strain>
    </source>
</reference>
<dbReference type="EMBL" id="DYWI01000164">
    <property type="protein sequence ID" value="HJF66140.1"/>
    <property type="molecule type" value="Genomic_DNA"/>
</dbReference>
<organism evidence="8 9">
    <name type="scientific">Slackia equolifaciens</name>
    <dbReference type="NCBI Taxonomy" id="498718"/>
    <lineage>
        <taxon>Bacteria</taxon>
        <taxon>Bacillati</taxon>
        <taxon>Actinomycetota</taxon>
        <taxon>Coriobacteriia</taxon>
        <taxon>Eggerthellales</taxon>
        <taxon>Eggerthellaceae</taxon>
        <taxon>Slackia</taxon>
    </lineage>
</organism>
<name>A0A9D2UYC2_9ACTN</name>
<keyword evidence="1 4" id="KW-0597">Phosphoprotein</keyword>
<dbReference type="GO" id="GO:0032993">
    <property type="term" value="C:protein-DNA complex"/>
    <property type="evidence" value="ECO:0007669"/>
    <property type="project" value="TreeGrafter"/>
</dbReference>
<dbReference type="Gene3D" id="3.40.50.2300">
    <property type="match status" value="1"/>
</dbReference>
<feature type="domain" description="OmpR/PhoB-type" evidence="7">
    <location>
        <begin position="148"/>
        <end position="248"/>
    </location>
</feature>
<dbReference type="InterPro" id="IPR016032">
    <property type="entry name" value="Sig_transdc_resp-reg_C-effctor"/>
</dbReference>
<dbReference type="SMART" id="SM00862">
    <property type="entry name" value="Trans_reg_C"/>
    <property type="match status" value="1"/>
</dbReference>
<dbReference type="AlphaFoldDB" id="A0A9D2UYC2"/>
<feature type="modified residue" description="4-aspartylphosphate" evidence="4">
    <location>
        <position position="71"/>
    </location>
</feature>
<keyword evidence="3 5" id="KW-0238">DNA-binding</keyword>
<accession>A0A9D2UYC2</accession>
<evidence type="ECO:0000256" key="3">
    <source>
        <dbReference type="ARBA" id="ARBA00023125"/>
    </source>
</evidence>
<dbReference type="GO" id="GO:0006355">
    <property type="term" value="P:regulation of DNA-templated transcription"/>
    <property type="evidence" value="ECO:0007669"/>
    <property type="project" value="InterPro"/>
</dbReference>
<keyword evidence="2" id="KW-0902">Two-component regulatory system</keyword>
<dbReference type="Gene3D" id="1.10.10.10">
    <property type="entry name" value="Winged helix-like DNA-binding domain superfamily/Winged helix DNA-binding domain"/>
    <property type="match status" value="1"/>
</dbReference>
<dbReference type="InterPro" id="IPR036388">
    <property type="entry name" value="WH-like_DNA-bd_sf"/>
</dbReference>
<dbReference type="GO" id="GO:0000976">
    <property type="term" value="F:transcription cis-regulatory region binding"/>
    <property type="evidence" value="ECO:0007669"/>
    <property type="project" value="TreeGrafter"/>
</dbReference>
<dbReference type="GO" id="GO:0000156">
    <property type="term" value="F:phosphorelay response regulator activity"/>
    <property type="evidence" value="ECO:0007669"/>
    <property type="project" value="TreeGrafter"/>
</dbReference>
<dbReference type="Proteomes" id="UP000786989">
    <property type="component" value="Unassembled WGS sequence"/>
</dbReference>
<evidence type="ECO:0000313" key="9">
    <source>
        <dbReference type="Proteomes" id="UP000786989"/>
    </source>
</evidence>
<dbReference type="PROSITE" id="PS50110">
    <property type="entry name" value="RESPONSE_REGULATORY"/>
    <property type="match status" value="1"/>
</dbReference>
<dbReference type="Pfam" id="PF00486">
    <property type="entry name" value="Trans_reg_C"/>
    <property type="match status" value="1"/>
</dbReference>
<protein>
    <submittedName>
        <fullName evidence="8">Response regulator transcription factor</fullName>
    </submittedName>
</protein>
<dbReference type="SMART" id="SM00448">
    <property type="entry name" value="REC"/>
    <property type="match status" value="1"/>
</dbReference>
<dbReference type="InterPro" id="IPR039420">
    <property type="entry name" value="WalR-like"/>
</dbReference>
<comment type="caution">
    <text evidence="8">The sequence shown here is derived from an EMBL/GenBank/DDBJ whole genome shotgun (WGS) entry which is preliminary data.</text>
</comment>
<evidence type="ECO:0000256" key="4">
    <source>
        <dbReference type="PROSITE-ProRule" id="PRU00169"/>
    </source>
</evidence>
<evidence type="ECO:0000259" key="7">
    <source>
        <dbReference type="PROSITE" id="PS51755"/>
    </source>
</evidence>
<gene>
    <name evidence="8" type="ORF">K8U77_08530</name>
</gene>
<reference evidence="8" key="2">
    <citation type="submission" date="2021-09" db="EMBL/GenBank/DDBJ databases">
        <authorList>
            <person name="Gilroy R."/>
        </authorList>
    </citation>
    <scope>NUCLEOTIDE SEQUENCE</scope>
    <source>
        <strain evidence="8">ChiGjej6B6-11269</strain>
    </source>
</reference>
<dbReference type="Gene3D" id="6.10.250.690">
    <property type="match status" value="1"/>
</dbReference>
<dbReference type="PANTHER" id="PTHR48111:SF40">
    <property type="entry name" value="PHOSPHATE REGULON TRANSCRIPTIONAL REGULATORY PROTEIN PHOB"/>
    <property type="match status" value="1"/>
</dbReference>
<dbReference type="SUPFAM" id="SSF52172">
    <property type="entry name" value="CheY-like"/>
    <property type="match status" value="1"/>
</dbReference>
<dbReference type="Pfam" id="PF00072">
    <property type="entry name" value="Response_reg"/>
    <property type="match status" value="1"/>
</dbReference>
<dbReference type="InterPro" id="IPR001789">
    <property type="entry name" value="Sig_transdc_resp-reg_receiver"/>
</dbReference>
<evidence type="ECO:0000256" key="5">
    <source>
        <dbReference type="PROSITE-ProRule" id="PRU01091"/>
    </source>
</evidence>
<dbReference type="CDD" id="cd00383">
    <property type="entry name" value="trans_reg_C"/>
    <property type="match status" value="1"/>
</dbReference>